<dbReference type="PANTHER" id="PTHR46191:SF2">
    <property type="entry name" value="HALOACID DEHALOGENASE-LIKE HYDROLASE DOMAIN-CONTAINING PROTEIN 3"/>
    <property type="match status" value="1"/>
</dbReference>
<protein>
    <submittedName>
        <fullName evidence="1">HAD hydrolase subfamily IA REG-2</fullName>
    </submittedName>
</protein>
<name>A0A286UGE5_9AGAM</name>
<proteinExistence type="predicted"/>
<reference evidence="1 2" key="1">
    <citation type="journal article" date="2017" name="Mol. Ecol.">
        <title>Comparative and population genomic landscape of Phellinus noxius: A hypervariable fungus causing root rot in trees.</title>
        <authorList>
            <person name="Chung C.L."/>
            <person name="Lee T.J."/>
            <person name="Akiba M."/>
            <person name="Lee H.H."/>
            <person name="Kuo T.H."/>
            <person name="Liu D."/>
            <person name="Ke H.M."/>
            <person name="Yokoi T."/>
            <person name="Roa M.B."/>
            <person name="Lu M.J."/>
            <person name="Chang Y.Y."/>
            <person name="Ann P.J."/>
            <person name="Tsai J.N."/>
            <person name="Chen C.Y."/>
            <person name="Tzean S.S."/>
            <person name="Ota Y."/>
            <person name="Hattori T."/>
            <person name="Sahashi N."/>
            <person name="Liou R.F."/>
            <person name="Kikuchi T."/>
            <person name="Tsai I.J."/>
        </authorList>
    </citation>
    <scope>NUCLEOTIDE SEQUENCE [LARGE SCALE GENOMIC DNA]</scope>
    <source>
        <strain evidence="1 2">FFPRI411160</strain>
    </source>
</reference>
<comment type="caution">
    <text evidence="1">The sequence shown here is derived from an EMBL/GenBank/DDBJ whole genome shotgun (WGS) entry which is preliminary data.</text>
</comment>
<dbReference type="InterPro" id="IPR051828">
    <property type="entry name" value="HAD-like_hydrolase_domain"/>
</dbReference>
<organism evidence="1 2">
    <name type="scientific">Pyrrhoderma noxium</name>
    <dbReference type="NCBI Taxonomy" id="2282107"/>
    <lineage>
        <taxon>Eukaryota</taxon>
        <taxon>Fungi</taxon>
        <taxon>Dikarya</taxon>
        <taxon>Basidiomycota</taxon>
        <taxon>Agaricomycotina</taxon>
        <taxon>Agaricomycetes</taxon>
        <taxon>Hymenochaetales</taxon>
        <taxon>Hymenochaetaceae</taxon>
        <taxon>Pyrrhoderma</taxon>
    </lineage>
</organism>
<dbReference type="InterPro" id="IPR023214">
    <property type="entry name" value="HAD_sf"/>
</dbReference>
<gene>
    <name evidence="1" type="ORF">PNOK_0553500</name>
</gene>
<dbReference type="InParanoid" id="A0A286UGE5"/>
<dbReference type="Proteomes" id="UP000217199">
    <property type="component" value="Unassembled WGS sequence"/>
</dbReference>
<keyword evidence="1" id="KW-0378">Hydrolase</keyword>
<dbReference type="InterPro" id="IPR006439">
    <property type="entry name" value="HAD-SF_hydro_IA"/>
</dbReference>
<dbReference type="InterPro" id="IPR036412">
    <property type="entry name" value="HAD-like_sf"/>
</dbReference>
<dbReference type="OrthoDB" id="444127at2759"/>
<keyword evidence="2" id="KW-1185">Reference proteome</keyword>
<dbReference type="EMBL" id="NBII01000005">
    <property type="protein sequence ID" value="PAV18692.1"/>
    <property type="molecule type" value="Genomic_DNA"/>
</dbReference>
<dbReference type="Pfam" id="PF00702">
    <property type="entry name" value="Hydrolase"/>
    <property type="match status" value="1"/>
</dbReference>
<dbReference type="STRING" id="2282107.A0A286UGE5"/>
<dbReference type="InterPro" id="IPR044924">
    <property type="entry name" value="HAD-SF_hydro_IA_REG-2-like_cap"/>
</dbReference>
<accession>A0A286UGE5</accession>
<dbReference type="Gene3D" id="1.10.150.720">
    <property type="entry name" value="Haloacid dehalogenase-like hydrolase"/>
    <property type="match status" value="1"/>
</dbReference>
<evidence type="ECO:0000313" key="1">
    <source>
        <dbReference type="EMBL" id="PAV18692.1"/>
    </source>
</evidence>
<dbReference type="FunCoup" id="A0A286UGE5">
    <property type="interactions" value="189"/>
</dbReference>
<dbReference type="PANTHER" id="PTHR46191">
    <property type="match status" value="1"/>
</dbReference>
<dbReference type="GO" id="GO:0005634">
    <property type="term" value="C:nucleus"/>
    <property type="evidence" value="ECO:0007669"/>
    <property type="project" value="TreeGrafter"/>
</dbReference>
<dbReference type="GO" id="GO:0016791">
    <property type="term" value="F:phosphatase activity"/>
    <property type="evidence" value="ECO:0007669"/>
    <property type="project" value="UniProtKB-ARBA"/>
</dbReference>
<dbReference type="AlphaFoldDB" id="A0A286UGE5"/>
<sequence length="250" mass="28026">MVGISSQPRISLVTFDALFTLLKPRAPLHVQYADVFRPSLGSLNPDDIKSSFKQALKNAQQQQPAYRDGHEDFWSLVIRQTAIGAGANPSDVSKHMDSIVPRLLKRFSSREGYALYDDVLPTLKALNEMGVKTALVSNADSRILSALDDLEALHYLRPALASDIEGIEKPQREIFLRACSRANCSPEETLHVGDELESDYFGASNAGLRALLLRRPGEETRDEDDLEMQRRQSVRRIETLEDVVRFVEDS</sequence>
<dbReference type="NCBIfam" id="TIGR01549">
    <property type="entry name" value="HAD-SF-IA-v1"/>
    <property type="match status" value="1"/>
</dbReference>
<dbReference type="Gene3D" id="3.40.50.1000">
    <property type="entry name" value="HAD superfamily/HAD-like"/>
    <property type="match status" value="1"/>
</dbReference>
<evidence type="ECO:0000313" key="2">
    <source>
        <dbReference type="Proteomes" id="UP000217199"/>
    </source>
</evidence>
<dbReference type="SUPFAM" id="SSF56784">
    <property type="entry name" value="HAD-like"/>
    <property type="match status" value="1"/>
</dbReference>